<protein>
    <submittedName>
        <fullName evidence="1">Uncharacterized protein</fullName>
    </submittedName>
</protein>
<evidence type="ECO:0000313" key="2">
    <source>
        <dbReference type="Proteomes" id="UP000298127"/>
    </source>
</evidence>
<proteinExistence type="predicted"/>
<name>A0A4Y9R6V9_9MICO</name>
<dbReference type="RefSeq" id="WP_135118584.1">
    <property type="nucleotide sequence ID" value="NZ_SPQZ01000001.1"/>
</dbReference>
<dbReference type="AlphaFoldDB" id="A0A4Y9R6V9"/>
<organism evidence="1 2">
    <name type="scientific">Orlajensenia leifsoniae</name>
    <dbReference type="NCBI Taxonomy" id="2561933"/>
    <lineage>
        <taxon>Bacteria</taxon>
        <taxon>Bacillati</taxon>
        <taxon>Actinomycetota</taxon>
        <taxon>Actinomycetes</taxon>
        <taxon>Micrococcales</taxon>
        <taxon>Microbacteriaceae</taxon>
        <taxon>Orlajensenia</taxon>
    </lineage>
</organism>
<keyword evidence="2" id="KW-1185">Reference proteome</keyword>
<comment type="caution">
    <text evidence="1">The sequence shown here is derived from an EMBL/GenBank/DDBJ whole genome shotgun (WGS) entry which is preliminary data.</text>
</comment>
<sequence length="138" mass="15520">MTLSADEATRQPITTDEQVLERVDALIGKAVRRQLWLLFIDADDRQIPLVIPMADHPAAPYGGRAELLASRIADIVEKTGAAQIIVVWERRLRATSTEADRAWARELATACTDVDVRIRAQLISHRDGTRWFAPDDYL</sequence>
<evidence type="ECO:0000313" key="1">
    <source>
        <dbReference type="EMBL" id="TFV99682.1"/>
    </source>
</evidence>
<dbReference type="Proteomes" id="UP000298127">
    <property type="component" value="Unassembled WGS sequence"/>
</dbReference>
<gene>
    <name evidence="1" type="ORF">E4M00_00285</name>
</gene>
<accession>A0A4Y9R6V9</accession>
<dbReference type="EMBL" id="SPQZ01000001">
    <property type="protein sequence ID" value="TFV99682.1"/>
    <property type="molecule type" value="Genomic_DNA"/>
</dbReference>
<reference evidence="1 2" key="1">
    <citation type="journal article" date="2018" name="J. Microbiol.">
        <title>Leifsonia flava sp. nov., a novel actinobacterium isolated from the rhizosphere of Aquilegia viridiflora.</title>
        <authorList>
            <person name="Cai Y."/>
            <person name="Tao W.Z."/>
            <person name="Ma Y.J."/>
            <person name="Cheng J."/>
            <person name="Zhang M.Y."/>
            <person name="Zhang Y.X."/>
        </authorList>
    </citation>
    <scope>NUCLEOTIDE SEQUENCE [LARGE SCALE GENOMIC DNA]</scope>
    <source>
        <strain evidence="1 2">SYP-B2174</strain>
    </source>
</reference>